<keyword evidence="1" id="KW-0436">Ligase</keyword>
<gene>
    <name evidence="4" type="ORF">ENJ15_06465</name>
</gene>
<dbReference type="PANTHER" id="PTHR43272:SF32">
    <property type="entry name" value="AMP-DEPENDENT SYNTHETASE_LIGASE DOMAIN-CONTAINING PROTEIN"/>
    <property type="match status" value="1"/>
</dbReference>
<comment type="caution">
    <text evidence="4">The sequence shown here is derived from an EMBL/GenBank/DDBJ whole genome shotgun (WGS) entry which is preliminary data.</text>
</comment>
<evidence type="ECO:0000256" key="2">
    <source>
        <dbReference type="ARBA" id="ARBA00022832"/>
    </source>
</evidence>
<dbReference type="Pfam" id="PF23562">
    <property type="entry name" value="AMP-binding_C_3"/>
    <property type="match status" value="1"/>
</dbReference>
<dbReference type="Proteomes" id="UP000885771">
    <property type="component" value="Unassembled WGS sequence"/>
</dbReference>
<name>A0A7V5RR66_CALAY</name>
<dbReference type="EMBL" id="DRLI01000249">
    <property type="protein sequence ID" value="HHM02640.1"/>
    <property type="molecule type" value="Genomic_DNA"/>
</dbReference>
<dbReference type="GO" id="GO:0004467">
    <property type="term" value="F:long-chain fatty acid-CoA ligase activity"/>
    <property type="evidence" value="ECO:0007669"/>
    <property type="project" value="TreeGrafter"/>
</dbReference>
<evidence type="ECO:0000313" key="4">
    <source>
        <dbReference type="EMBL" id="HHM02640.1"/>
    </source>
</evidence>
<dbReference type="SUPFAM" id="SSF56801">
    <property type="entry name" value="Acetyl-CoA synthetase-like"/>
    <property type="match status" value="1"/>
</dbReference>
<reference evidence="4" key="1">
    <citation type="journal article" date="2020" name="mSystems">
        <title>Genome- and Community-Level Interaction Insights into Carbon Utilization and Element Cycling Functions of Hydrothermarchaeota in Hydrothermal Sediment.</title>
        <authorList>
            <person name="Zhou Z."/>
            <person name="Liu Y."/>
            <person name="Xu W."/>
            <person name="Pan J."/>
            <person name="Luo Z.H."/>
            <person name="Li M."/>
        </authorList>
    </citation>
    <scope>NUCLEOTIDE SEQUENCE [LARGE SCALE GENOMIC DNA]</scope>
    <source>
        <strain evidence="4">HyVt-460</strain>
    </source>
</reference>
<organism evidence="4">
    <name type="scientific">Caldithrix abyssi</name>
    <dbReference type="NCBI Taxonomy" id="187145"/>
    <lineage>
        <taxon>Bacteria</taxon>
        <taxon>Pseudomonadati</taxon>
        <taxon>Calditrichota</taxon>
        <taxon>Calditrichia</taxon>
        <taxon>Calditrichales</taxon>
        <taxon>Calditrichaceae</taxon>
        <taxon>Caldithrix</taxon>
    </lineage>
</organism>
<dbReference type="AlphaFoldDB" id="A0A7V5RR66"/>
<evidence type="ECO:0000256" key="1">
    <source>
        <dbReference type="ARBA" id="ARBA00022598"/>
    </source>
</evidence>
<sequence>MITSKYIEQFVMIGDRRKFCSAVIVASEENLGKWAEAKGLSYKTLEDLNNLPGVKELIQAEIDRLSAGLASYETIKKFVLARELFSIENGTLTPSLKVKRKVVEEMYADEIEALYK</sequence>
<evidence type="ECO:0008006" key="5">
    <source>
        <dbReference type="Google" id="ProtNLM"/>
    </source>
</evidence>
<accession>A0A7V5RR66</accession>
<protein>
    <recommendedName>
        <fullName evidence="5">Long-chain fatty acid--CoA ligase</fullName>
    </recommendedName>
</protein>
<dbReference type="PANTHER" id="PTHR43272">
    <property type="entry name" value="LONG-CHAIN-FATTY-ACID--COA LIGASE"/>
    <property type="match status" value="1"/>
</dbReference>
<keyword evidence="2" id="KW-0276">Fatty acid metabolism</keyword>
<evidence type="ECO:0000256" key="3">
    <source>
        <dbReference type="ARBA" id="ARBA00023098"/>
    </source>
</evidence>
<proteinExistence type="predicted"/>
<keyword evidence="3" id="KW-0443">Lipid metabolism</keyword>
<dbReference type="GO" id="GO:0016020">
    <property type="term" value="C:membrane"/>
    <property type="evidence" value="ECO:0007669"/>
    <property type="project" value="TreeGrafter"/>
</dbReference>